<evidence type="ECO:0000313" key="3">
    <source>
        <dbReference type="Proteomes" id="UP000467841"/>
    </source>
</evidence>
<dbReference type="Proteomes" id="UP000467841">
    <property type="component" value="Unassembled WGS sequence"/>
</dbReference>
<protein>
    <submittedName>
        <fullName evidence="2">Uncharacterized protein</fullName>
    </submittedName>
</protein>
<gene>
    <name evidence="2" type="ORF">MERR_LOCUS34398</name>
</gene>
<organism evidence="2 3">
    <name type="scientific">Microthlaspi erraticum</name>
    <dbReference type="NCBI Taxonomy" id="1685480"/>
    <lineage>
        <taxon>Eukaryota</taxon>
        <taxon>Viridiplantae</taxon>
        <taxon>Streptophyta</taxon>
        <taxon>Embryophyta</taxon>
        <taxon>Tracheophyta</taxon>
        <taxon>Spermatophyta</taxon>
        <taxon>Magnoliopsida</taxon>
        <taxon>eudicotyledons</taxon>
        <taxon>Gunneridae</taxon>
        <taxon>Pentapetalae</taxon>
        <taxon>rosids</taxon>
        <taxon>malvids</taxon>
        <taxon>Brassicales</taxon>
        <taxon>Brassicaceae</taxon>
        <taxon>Coluteocarpeae</taxon>
        <taxon>Microthlaspi</taxon>
    </lineage>
</organism>
<feature type="compositionally biased region" description="Basic and acidic residues" evidence="1">
    <location>
        <begin position="8"/>
        <end position="35"/>
    </location>
</feature>
<dbReference type="AlphaFoldDB" id="A0A6D2KGB2"/>
<evidence type="ECO:0000256" key="1">
    <source>
        <dbReference type="SAM" id="MobiDB-lite"/>
    </source>
</evidence>
<sequence>MRNLASRARSDSGCKIKDNRSGGDGEKEIDDNRLREDGEDGLAKWRKRNDLESMRPTTRVIRWSAWTWTKTTSLKLLAELSSFMISYTIQPNCPNPKRRKLKAVLWREASGSSFLFVSMYSHGSLS</sequence>
<proteinExistence type="predicted"/>
<accession>A0A6D2KGB2</accession>
<feature type="region of interest" description="Disordered" evidence="1">
    <location>
        <begin position="1"/>
        <end position="35"/>
    </location>
</feature>
<dbReference type="EMBL" id="CACVBM020001364">
    <property type="protein sequence ID" value="CAA7047163.1"/>
    <property type="molecule type" value="Genomic_DNA"/>
</dbReference>
<name>A0A6D2KGB2_9BRAS</name>
<comment type="caution">
    <text evidence="2">The sequence shown here is derived from an EMBL/GenBank/DDBJ whole genome shotgun (WGS) entry which is preliminary data.</text>
</comment>
<keyword evidence="3" id="KW-1185">Reference proteome</keyword>
<evidence type="ECO:0000313" key="2">
    <source>
        <dbReference type="EMBL" id="CAA7047163.1"/>
    </source>
</evidence>
<reference evidence="2" key="1">
    <citation type="submission" date="2020-01" db="EMBL/GenBank/DDBJ databases">
        <authorList>
            <person name="Mishra B."/>
        </authorList>
    </citation>
    <scope>NUCLEOTIDE SEQUENCE [LARGE SCALE GENOMIC DNA]</scope>
</reference>